<keyword evidence="4" id="KW-1003">Cell membrane</keyword>
<dbReference type="SUPFAM" id="SSF161098">
    <property type="entry name" value="MetI-like"/>
    <property type="match status" value="1"/>
</dbReference>
<reference evidence="12" key="1">
    <citation type="journal article" date="2019" name="Int. J. Syst. Evol. Microbiol.">
        <title>The Global Catalogue of Microorganisms (GCM) 10K type strain sequencing project: providing services to taxonomists for standard genome sequencing and annotation.</title>
        <authorList>
            <consortium name="The Broad Institute Genomics Platform"/>
            <consortium name="The Broad Institute Genome Sequencing Center for Infectious Disease"/>
            <person name="Wu L."/>
            <person name="Ma J."/>
        </authorList>
    </citation>
    <scope>NUCLEOTIDE SEQUENCE [LARGE SCALE GENOMIC DNA]</scope>
    <source>
        <strain evidence="12">JCM 17021</strain>
    </source>
</reference>
<feature type="transmembrane region" description="Helical" evidence="9">
    <location>
        <begin position="271"/>
        <end position="289"/>
    </location>
</feature>
<evidence type="ECO:0000313" key="11">
    <source>
        <dbReference type="EMBL" id="GAA3883253.1"/>
    </source>
</evidence>
<dbReference type="PROSITE" id="PS50928">
    <property type="entry name" value="ABC_TM1"/>
    <property type="match status" value="1"/>
</dbReference>
<dbReference type="Proteomes" id="UP001501803">
    <property type="component" value="Unassembled WGS sequence"/>
</dbReference>
<evidence type="ECO:0000256" key="6">
    <source>
        <dbReference type="ARBA" id="ARBA00022692"/>
    </source>
</evidence>
<feature type="transmembrane region" description="Helical" evidence="9">
    <location>
        <begin position="169"/>
        <end position="189"/>
    </location>
</feature>
<dbReference type="InterPro" id="IPR035906">
    <property type="entry name" value="MetI-like_sf"/>
</dbReference>
<dbReference type="PANTHER" id="PTHR32243:SF50">
    <property type="entry name" value="MALTOSE_MALTODEXTRIN TRANSPORT SYSTEM PERMEASE PROTEIN MALG"/>
    <property type="match status" value="1"/>
</dbReference>
<keyword evidence="12" id="KW-1185">Reference proteome</keyword>
<dbReference type="EMBL" id="BAABCN010000008">
    <property type="protein sequence ID" value="GAA3883253.1"/>
    <property type="molecule type" value="Genomic_DNA"/>
</dbReference>
<keyword evidence="6 9" id="KW-0812">Transmembrane</keyword>
<organism evidence="11 12">
    <name type="scientific">Leifsonia kafniensis</name>
    <dbReference type="NCBI Taxonomy" id="475957"/>
    <lineage>
        <taxon>Bacteria</taxon>
        <taxon>Bacillati</taxon>
        <taxon>Actinomycetota</taxon>
        <taxon>Actinomycetes</taxon>
        <taxon>Micrococcales</taxon>
        <taxon>Microbacteriaceae</taxon>
        <taxon>Leifsonia</taxon>
    </lineage>
</organism>
<keyword evidence="7 9" id="KW-1133">Transmembrane helix</keyword>
<dbReference type="Gene3D" id="1.10.3720.10">
    <property type="entry name" value="MetI-like"/>
    <property type="match status" value="1"/>
</dbReference>
<keyword evidence="5" id="KW-0762">Sugar transport</keyword>
<feature type="transmembrane region" description="Helical" evidence="9">
    <location>
        <begin position="36"/>
        <end position="56"/>
    </location>
</feature>
<evidence type="ECO:0000259" key="10">
    <source>
        <dbReference type="PROSITE" id="PS50928"/>
    </source>
</evidence>
<evidence type="ECO:0000256" key="8">
    <source>
        <dbReference type="ARBA" id="ARBA00023136"/>
    </source>
</evidence>
<evidence type="ECO:0000256" key="3">
    <source>
        <dbReference type="ARBA" id="ARBA00022448"/>
    </source>
</evidence>
<keyword evidence="3 9" id="KW-0813">Transport</keyword>
<accession>A0ABP7KNU6</accession>
<evidence type="ECO:0000256" key="5">
    <source>
        <dbReference type="ARBA" id="ARBA00022597"/>
    </source>
</evidence>
<comment type="similarity">
    <text evidence="2">Belongs to the binding-protein-dependent transport system permease family. MalFG subfamily.</text>
</comment>
<keyword evidence="8 9" id="KW-0472">Membrane</keyword>
<feature type="transmembrane region" description="Helical" evidence="9">
    <location>
        <begin position="97"/>
        <end position="122"/>
    </location>
</feature>
<proteinExistence type="inferred from homology"/>
<gene>
    <name evidence="11" type="ORF">GCM10022381_26820</name>
</gene>
<protein>
    <submittedName>
        <fullName evidence="11">Carbohydrate ABC transporter permease</fullName>
    </submittedName>
</protein>
<name>A0ABP7KNU6_9MICO</name>
<dbReference type="InterPro" id="IPR000515">
    <property type="entry name" value="MetI-like"/>
</dbReference>
<comment type="subcellular location">
    <subcellularLocation>
        <location evidence="1 9">Cell membrane</location>
        <topology evidence="1 9">Multi-pass membrane protein</topology>
    </subcellularLocation>
</comment>
<sequence>MSTMTTATATTTTIAPTAATTARQARRPAKRRRVNWSFITMIALVCFMFFPIYWMFMTAVLPTSAVLSRNPALLPFGQTFSFDAFTTLFTETAIVSWLLQSGFVTLGSALLSTAVAVTAAYAMSRFSIPGQKLVGMTFLMGRVLPGTLLALPFFVLFQAIGLLDTSTAVILANTAAITPLTALTLKGYFDGIPREIDEAALVDGCTRLGVLWRIILPVSVPGLAACFGLAATAAWTDLLFARTLLLSRENWTMPQGIASMISDVEIHWNELMAAGLISIIPVMIVYWFLQPYLVSGMTAGGVKG</sequence>
<evidence type="ECO:0000256" key="9">
    <source>
        <dbReference type="RuleBase" id="RU363032"/>
    </source>
</evidence>
<feature type="transmembrane region" description="Helical" evidence="9">
    <location>
        <begin position="210"/>
        <end position="235"/>
    </location>
</feature>
<dbReference type="Pfam" id="PF00528">
    <property type="entry name" value="BPD_transp_1"/>
    <property type="match status" value="1"/>
</dbReference>
<evidence type="ECO:0000313" key="12">
    <source>
        <dbReference type="Proteomes" id="UP001501803"/>
    </source>
</evidence>
<dbReference type="PANTHER" id="PTHR32243">
    <property type="entry name" value="MALTOSE TRANSPORT SYSTEM PERMEASE-RELATED"/>
    <property type="match status" value="1"/>
</dbReference>
<evidence type="ECO:0000256" key="4">
    <source>
        <dbReference type="ARBA" id="ARBA00022475"/>
    </source>
</evidence>
<dbReference type="InterPro" id="IPR050901">
    <property type="entry name" value="BP-dep_ABC_trans_perm"/>
</dbReference>
<dbReference type="CDD" id="cd06261">
    <property type="entry name" value="TM_PBP2"/>
    <property type="match status" value="1"/>
</dbReference>
<evidence type="ECO:0000256" key="1">
    <source>
        <dbReference type="ARBA" id="ARBA00004651"/>
    </source>
</evidence>
<feature type="transmembrane region" description="Helical" evidence="9">
    <location>
        <begin position="143"/>
        <end position="163"/>
    </location>
</feature>
<feature type="domain" description="ABC transmembrane type-1" evidence="10">
    <location>
        <begin position="98"/>
        <end position="289"/>
    </location>
</feature>
<evidence type="ECO:0000256" key="2">
    <source>
        <dbReference type="ARBA" id="ARBA00009047"/>
    </source>
</evidence>
<evidence type="ECO:0000256" key="7">
    <source>
        <dbReference type="ARBA" id="ARBA00022989"/>
    </source>
</evidence>
<comment type="caution">
    <text evidence="11">The sequence shown here is derived from an EMBL/GenBank/DDBJ whole genome shotgun (WGS) entry which is preliminary data.</text>
</comment>